<keyword evidence="3" id="KW-0597">Phosphoprotein</keyword>
<dbReference type="PANTHER" id="PTHR44845:SF7">
    <property type="entry name" value="PLIPASTATIN SYNTHASE SUBUNIT D"/>
    <property type="match status" value="1"/>
</dbReference>
<gene>
    <name evidence="5" type="ORF">THIOM_005132</name>
</gene>
<dbReference type="SMART" id="SM00823">
    <property type="entry name" value="PKS_PP"/>
    <property type="match status" value="1"/>
</dbReference>
<dbReference type="AlphaFoldDB" id="A0A176RU24"/>
<dbReference type="Proteomes" id="UP000076962">
    <property type="component" value="Unassembled WGS sequence"/>
</dbReference>
<dbReference type="InterPro" id="IPR029058">
    <property type="entry name" value="AB_hydrolase_fold"/>
</dbReference>
<evidence type="ECO:0000256" key="3">
    <source>
        <dbReference type="ARBA" id="ARBA00022553"/>
    </source>
</evidence>
<evidence type="ECO:0000259" key="4">
    <source>
        <dbReference type="PROSITE" id="PS50075"/>
    </source>
</evidence>
<comment type="caution">
    <text evidence="5">The sequence shown here is derived from an EMBL/GenBank/DDBJ whole genome shotgun (WGS) entry which is preliminary data.</text>
</comment>
<proteinExistence type="predicted"/>
<organism evidence="5 6">
    <name type="scientific">Candidatus Thiomargarita nelsonii</name>
    <dbReference type="NCBI Taxonomy" id="1003181"/>
    <lineage>
        <taxon>Bacteria</taxon>
        <taxon>Pseudomonadati</taxon>
        <taxon>Pseudomonadota</taxon>
        <taxon>Gammaproteobacteria</taxon>
        <taxon>Thiotrichales</taxon>
        <taxon>Thiotrichaceae</taxon>
        <taxon>Thiomargarita</taxon>
    </lineage>
</organism>
<dbReference type="InterPro" id="IPR009081">
    <property type="entry name" value="PP-bd_ACP"/>
</dbReference>
<name>A0A176RU24_9GAMM</name>
<keyword evidence="2" id="KW-0596">Phosphopantetheine</keyword>
<dbReference type="FunFam" id="1.10.1200.10:FF:000005">
    <property type="entry name" value="Nonribosomal peptide synthetase 1"/>
    <property type="match status" value="1"/>
</dbReference>
<evidence type="ECO:0000256" key="2">
    <source>
        <dbReference type="ARBA" id="ARBA00022450"/>
    </source>
</evidence>
<feature type="domain" description="Carrier" evidence="4">
    <location>
        <begin position="1"/>
        <end position="69"/>
    </location>
</feature>
<sequence>MQISILLAEVLHLEQVGIHDNFFELGGHSLLATQVISRLSEAFAVELPLRSLFETPTVAGLAERITQPLTVAPDEMAELLAELEGLSEDEAQRLLAEDL</sequence>
<accession>A0A176RU24</accession>
<dbReference type="PROSITE" id="PS50075">
    <property type="entry name" value="CARRIER"/>
    <property type="match status" value="1"/>
</dbReference>
<dbReference type="InterPro" id="IPR020806">
    <property type="entry name" value="PKS_PP-bd"/>
</dbReference>
<protein>
    <submittedName>
        <fullName evidence="5">Phosphopantetheine-binding domain protein</fullName>
    </submittedName>
</protein>
<comment type="cofactor">
    <cofactor evidence="1">
        <name>pantetheine 4'-phosphate</name>
        <dbReference type="ChEBI" id="CHEBI:47942"/>
    </cofactor>
</comment>
<evidence type="ECO:0000313" key="5">
    <source>
        <dbReference type="EMBL" id="OAD19249.1"/>
    </source>
</evidence>
<dbReference type="InterPro" id="IPR036736">
    <property type="entry name" value="ACP-like_sf"/>
</dbReference>
<keyword evidence="6" id="KW-1185">Reference proteome</keyword>
<evidence type="ECO:0000313" key="6">
    <source>
        <dbReference type="Proteomes" id="UP000076962"/>
    </source>
</evidence>
<dbReference type="Pfam" id="PF00550">
    <property type="entry name" value="PP-binding"/>
    <property type="match status" value="1"/>
</dbReference>
<dbReference type="SUPFAM" id="SSF47336">
    <property type="entry name" value="ACP-like"/>
    <property type="match status" value="1"/>
</dbReference>
<evidence type="ECO:0000256" key="1">
    <source>
        <dbReference type="ARBA" id="ARBA00001957"/>
    </source>
</evidence>
<dbReference type="InterPro" id="IPR006162">
    <property type="entry name" value="Ppantetheine_attach_site"/>
</dbReference>
<dbReference type="EMBL" id="LUTY01002882">
    <property type="protein sequence ID" value="OAD19249.1"/>
    <property type="molecule type" value="Genomic_DNA"/>
</dbReference>
<dbReference type="PANTHER" id="PTHR44845">
    <property type="entry name" value="CARRIER DOMAIN-CONTAINING PROTEIN"/>
    <property type="match status" value="1"/>
</dbReference>
<dbReference type="GO" id="GO:0031177">
    <property type="term" value="F:phosphopantetheine binding"/>
    <property type="evidence" value="ECO:0007669"/>
    <property type="project" value="InterPro"/>
</dbReference>
<dbReference type="PROSITE" id="PS00012">
    <property type="entry name" value="PHOSPHOPANTETHEINE"/>
    <property type="match status" value="1"/>
</dbReference>
<reference evidence="5 6" key="1">
    <citation type="submission" date="2016-05" db="EMBL/GenBank/DDBJ databases">
        <title>Single-cell genome of chain-forming Candidatus Thiomargarita nelsonii and comparison to other large sulfur-oxidizing bacteria.</title>
        <authorList>
            <person name="Winkel M."/>
            <person name="Salman V."/>
            <person name="Woyke T."/>
            <person name="Schulz-Vogt H."/>
            <person name="Richter M."/>
            <person name="Flood B."/>
            <person name="Bailey J."/>
            <person name="Amann R."/>
            <person name="Mussmann M."/>
        </authorList>
    </citation>
    <scope>NUCLEOTIDE SEQUENCE [LARGE SCALE GENOMIC DNA]</scope>
    <source>
        <strain evidence="5 6">THI036</strain>
    </source>
</reference>
<dbReference type="Gene3D" id="3.40.50.1820">
    <property type="entry name" value="alpha/beta hydrolase"/>
    <property type="match status" value="1"/>
</dbReference>